<evidence type="ECO:0000256" key="7">
    <source>
        <dbReference type="SAM" id="MobiDB-lite"/>
    </source>
</evidence>
<evidence type="ECO:0000256" key="3">
    <source>
        <dbReference type="ARBA" id="ARBA00022723"/>
    </source>
</evidence>
<keyword evidence="5" id="KW-0408">Iron</keyword>
<dbReference type="RefSeq" id="WP_192751223.1">
    <property type="nucleotide sequence ID" value="NZ_BAABJL010000122.1"/>
</dbReference>
<reference evidence="9" key="1">
    <citation type="submission" date="2020-10" db="EMBL/GenBank/DDBJ databases">
        <title>Sequencing the genomes of 1000 actinobacteria strains.</title>
        <authorList>
            <person name="Klenk H.-P."/>
        </authorList>
    </citation>
    <scope>NUCLEOTIDE SEQUENCE</scope>
    <source>
        <strain evidence="9">DSM 45354</strain>
    </source>
</reference>
<dbReference type="InterPro" id="IPR036136">
    <property type="entry name" value="Nit/Sulf_reduc_fer-like_dom_sf"/>
</dbReference>
<dbReference type="InterPro" id="IPR005117">
    <property type="entry name" value="NiRdtase/SiRdtase_haem-b_fer"/>
</dbReference>
<evidence type="ECO:0000256" key="5">
    <source>
        <dbReference type="ARBA" id="ARBA00023004"/>
    </source>
</evidence>
<dbReference type="SUPFAM" id="SSF55124">
    <property type="entry name" value="Nitrite/Sulfite reductase N-terminal domain-like"/>
    <property type="match status" value="2"/>
</dbReference>
<dbReference type="GO" id="GO:0046872">
    <property type="term" value="F:metal ion binding"/>
    <property type="evidence" value="ECO:0007669"/>
    <property type="project" value="UniProtKB-KW"/>
</dbReference>
<keyword evidence="2" id="KW-0349">Heme</keyword>
<comment type="caution">
    <text evidence="9">The sequence shown here is derived from an EMBL/GenBank/DDBJ whole genome shotgun (WGS) entry which is preliminary data.</text>
</comment>
<evidence type="ECO:0000259" key="8">
    <source>
        <dbReference type="Pfam" id="PF03460"/>
    </source>
</evidence>
<dbReference type="Gene3D" id="3.30.413.10">
    <property type="entry name" value="Sulfite Reductase Hemoprotein, domain 1"/>
    <property type="match status" value="1"/>
</dbReference>
<evidence type="ECO:0000313" key="9">
    <source>
        <dbReference type="EMBL" id="MBE1607249.1"/>
    </source>
</evidence>
<keyword evidence="1" id="KW-0004">4Fe-4S</keyword>
<dbReference type="PANTHER" id="PTHR32439">
    <property type="entry name" value="FERREDOXIN--NITRITE REDUCTASE, CHLOROPLASTIC"/>
    <property type="match status" value="1"/>
</dbReference>
<feature type="domain" description="Nitrite/Sulfite reductase ferredoxin-like" evidence="8">
    <location>
        <begin position="278"/>
        <end position="339"/>
    </location>
</feature>
<evidence type="ECO:0000256" key="1">
    <source>
        <dbReference type="ARBA" id="ARBA00022485"/>
    </source>
</evidence>
<feature type="region of interest" description="Disordered" evidence="7">
    <location>
        <begin position="1"/>
        <end position="22"/>
    </location>
</feature>
<dbReference type="EC" id="1.14.13.83" evidence="9"/>
<evidence type="ECO:0000256" key="2">
    <source>
        <dbReference type="ARBA" id="ARBA00022617"/>
    </source>
</evidence>
<dbReference type="EMBL" id="JADBEM010000001">
    <property type="protein sequence ID" value="MBE1607249.1"/>
    <property type="molecule type" value="Genomic_DNA"/>
</dbReference>
<protein>
    <submittedName>
        <fullName evidence="9">Precorrin-3B synthase</fullName>
        <ecNumber evidence="9">1.14.13.83</ecNumber>
    </submittedName>
</protein>
<keyword evidence="3" id="KW-0479">Metal-binding</keyword>
<keyword evidence="6" id="KW-0411">Iron-sulfur</keyword>
<evidence type="ECO:0000313" key="10">
    <source>
        <dbReference type="Proteomes" id="UP000638648"/>
    </source>
</evidence>
<evidence type="ECO:0000256" key="6">
    <source>
        <dbReference type="ARBA" id="ARBA00023014"/>
    </source>
</evidence>
<dbReference type="PANTHER" id="PTHR32439:SF9">
    <property type="entry name" value="BLR3264 PROTEIN"/>
    <property type="match status" value="1"/>
</dbReference>
<dbReference type="Proteomes" id="UP000638648">
    <property type="component" value="Unassembled WGS sequence"/>
</dbReference>
<dbReference type="InterPro" id="IPR045854">
    <property type="entry name" value="NO2/SO3_Rdtase_4Fe4S_sf"/>
</dbReference>
<evidence type="ECO:0000256" key="4">
    <source>
        <dbReference type="ARBA" id="ARBA00023002"/>
    </source>
</evidence>
<dbReference type="Gene3D" id="3.90.480.10">
    <property type="entry name" value="Sulfite Reductase Hemoprotein,Domain 2"/>
    <property type="match status" value="1"/>
</dbReference>
<organism evidence="9 10">
    <name type="scientific">Actinopolymorpha pittospori</name>
    <dbReference type="NCBI Taxonomy" id="648752"/>
    <lineage>
        <taxon>Bacteria</taxon>
        <taxon>Bacillati</taxon>
        <taxon>Actinomycetota</taxon>
        <taxon>Actinomycetes</taxon>
        <taxon>Propionibacteriales</taxon>
        <taxon>Actinopolymorphaceae</taxon>
        <taxon>Actinopolymorpha</taxon>
    </lineage>
</organism>
<keyword evidence="4 9" id="KW-0560">Oxidoreductase</keyword>
<feature type="domain" description="Nitrite/Sulfite reductase ferredoxin-like" evidence="8">
    <location>
        <begin position="38"/>
        <end position="83"/>
    </location>
</feature>
<accession>A0A927RA55</accession>
<dbReference type="GO" id="GO:0051539">
    <property type="term" value="F:4 iron, 4 sulfur cluster binding"/>
    <property type="evidence" value="ECO:0007669"/>
    <property type="project" value="UniProtKB-KW"/>
</dbReference>
<feature type="compositionally biased region" description="Polar residues" evidence="7">
    <location>
        <begin position="1"/>
        <end position="10"/>
    </location>
</feature>
<keyword evidence="10" id="KW-1185">Reference proteome</keyword>
<dbReference type="InterPro" id="IPR051329">
    <property type="entry name" value="NIR_SIR_4Fe-4S"/>
</dbReference>
<dbReference type="AlphaFoldDB" id="A0A927RA55"/>
<dbReference type="Pfam" id="PF03460">
    <property type="entry name" value="NIR_SIR_ferr"/>
    <property type="match status" value="2"/>
</dbReference>
<proteinExistence type="predicted"/>
<dbReference type="GO" id="GO:0043818">
    <property type="term" value="F:precorrin-3B synthase activity"/>
    <property type="evidence" value="ECO:0007669"/>
    <property type="project" value="UniProtKB-EC"/>
</dbReference>
<name>A0A927RA55_9ACTN</name>
<gene>
    <name evidence="9" type="ORF">HEB94_004097</name>
</gene>
<sequence>MSSDPGSTTPAGRDAPVRDRGDACPGSLRLHSADDGALARIRVPGGILTVRQARTLADLARRLGDGELHLTSRGNVQVRGLAEGCGAELADLLSTSDLLPSPQHDRARNIVASPLSGLDGRGRGDVRPWVRELDRLVCASAPATRLSGRFLFAVDDGRGDVAALDPDVTLLASDAGVALLRLGSNPAAIAVPGDAAPLAALLAAEAFLAAASASGTRVWRWHEVPDPAPLAAEVRRALRTHGVDAHVATAVAADLPEVAEPAGSNGSAGPAPGIVPAPDGTATLSVLAPLGRLSASRWLRLASVAADDGAGEVRLTPWRGVLVPGLSPATARERMAELAGPSGRSDDGLVTIPESPWTGVGACIGRPGCARSLADVRSDVAATLGGIGGADGTGVTGGTSGAGADGTGGGLPVYWSGCERRCGHPRGEWVDVVATGAGYDVTVHGERLGTALVAPADLAATVAAARTAVRPDVSMRSPR</sequence>